<dbReference type="PRINTS" id="PR00313">
    <property type="entry name" value="CABNDNGRPT"/>
</dbReference>
<feature type="region of interest" description="Disordered" evidence="3">
    <location>
        <begin position="235"/>
        <end position="254"/>
    </location>
</feature>
<dbReference type="AlphaFoldDB" id="A0A3N1MGZ3"/>
<evidence type="ECO:0000256" key="2">
    <source>
        <dbReference type="ARBA" id="ARBA00022525"/>
    </source>
</evidence>
<evidence type="ECO:0000256" key="3">
    <source>
        <dbReference type="SAM" id="MobiDB-lite"/>
    </source>
</evidence>
<proteinExistence type="predicted"/>
<keyword evidence="5" id="KW-1185">Reference proteome</keyword>
<keyword evidence="2" id="KW-0964">Secreted</keyword>
<comment type="subcellular location">
    <subcellularLocation>
        <location evidence="1">Secreted</location>
    </subcellularLocation>
</comment>
<accession>A0A3N1MGZ3</accession>
<dbReference type="InterPro" id="IPR050557">
    <property type="entry name" value="RTX_toxin/Mannuronan_C5-epim"/>
</dbReference>
<dbReference type="InterPro" id="IPR011049">
    <property type="entry name" value="Serralysin-like_metalloprot_C"/>
</dbReference>
<sequence>MALLTATKPLDMVSPGYNVGDPQGTLLSASATTIVVQERGGDTVTLTGSFALAGTVPVGGQLDGVAETGAAVGYEVTGLDATYQDLLPLVQAAAASGDGFQVLAYLLRGADSLIGSAGNDRLIGLGGDDTVVGGSGDDDVNGNTGNDFVYGNSGVDFVRGGQGNDYVFGGNGDDWHVNGNIGDDTIHGDGGEEAGNDTMFGGQGADLMFGDFGFYDRPGGNDLMDGNLGDDDLFGEAGNDTLSGGEGNDVLRGEEHNDSLLGGAGDDVLFGGLGDATIDEPDADILIGGAGDDLLLGEGGNDTLTGGIGADNFIFESNGGDDRITDFTPGTDALFMAPGLNGLGFDGTSLFAVFQSRLAADGQGNTVIDLGQGHSVLLQGVLPGQLGPGDFGLLEV</sequence>
<gene>
    <name evidence="4" type="ORF">EDC65_1097</name>
</gene>
<dbReference type="GO" id="GO:0005576">
    <property type="term" value="C:extracellular region"/>
    <property type="evidence" value="ECO:0007669"/>
    <property type="project" value="UniProtKB-SubCell"/>
</dbReference>
<comment type="caution">
    <text evidence="4">The sequence shown here is derived from an EMBL/GenBank/DDBJ whole genome shotgun (WGS) entry which is preliminary data.</text>
</comment>
<dbReference type="EMBL" id="RJKX01000011">
    <property type="protein sequence ID" value="ROQ01910.1"/>
    <property type="molecule type" value="Genomic_DNA"/>
</dbReference>
<dbReference type="InterPro" id="IPR001343">
    <property type="entry name" value="Hemolysn_Ca-bd"/>
</dbReference>
<dbReference type="OrthoDB" id="7515000at2"/>
<name>A0A3N1MGZ3_9PROT</name>
<organism evidence="4 5">
    <name type="scientific">Stella humosa</name>
    <dbReference type="NCBI Taxonomy" id="94"/>
    <lineage>
        <taxon>Bacteria</taxon>
        <taxon>Pseudomonadati</taxon>
        <taxon>Pseudomonadota</taxon>
        <taxon>Alphaproteobacteria</taxon>
        <taxon>Rhodospirillales</taxon>
        <taxon>Stellaceae</taxon>
        <taxon>Stella</taxon>
    </lineage>
</organism>
<dbReference type="SUPFAM" id="SSF51120">
    <property type="entry name" value="beta-Roll"/>
    <property type="match status" value="1"/>
</dbReference>
<dbReference type="PROSITE" id="PS00330">
    <property type="entry name" value="HEMOLYSIN_CALCIUM"/>
    <property type="match status" value="2"/>
</dbReference>
<protein>
    <submittedName>
        <fullName evidence="4">Hemolysin type calcium-binding protein</fullName>
    </submittedName>
</protein>
<dbReference type="Gene3D" id="2.150.10.10">
    <property type="entry name" value="Serralysin-like metalloprotease, C-terminal"/>
    <property type="match status" value="3"/>
</dbReference>
<dbReference type="Proteomes" id="UP000278222">
    <property type="component" value="Unassembled WGS sequence"/>
</dbReference>
<dbReference type="PANTHER" id="PTHR38340">
    <property type="entry name" value="S-LAYER PROTEIN"/>
    <property type="match status" value="1"/>
</dbReference>
<evidence type="ECO:0000313" key="4">
    <source>
        <dbReference type="EMBL" id="ROQ01910.1"/>
    </source>
</evidence>
<evidence type="ECO:0000256" key="1">
    <source>
        <dbReference type="ARBA" id="ARBA00004613"/>
    </source>
</evidence>
<dbReference type="InterPro" id="IPR018511">
    <property type="entry name" value="Hemolysin-typ_Ca-bd_CS"/>
</dbReference>
<dbReference type="GO" id="GO:0005509">
    <property type="term" value="F:calcium ion binding"/>
    <property type="evidence" value="ECO:0007669"/>
    <property type="project" value="InterPro"/>
</dbReference>
<dbReference type="Pfam" id="PF00353">
    <property type="entry name" value="HemolysinCabind"/>
    <property type="match status" value="7"/>
</dbReference>
<dbReference type="PANTHER" id="PTHR38340:SF1">
    <property type="entry name" value="S-LAYER PROTEIN"/>
    <property type="match status" value="1"/>
</dbReference>
<dbReference type="RefSeq" id="WP_123688619.1">
    <property type="nucleotide sequence ID" value="NZ_AP019700.1"/>
</dbReference>
<reference evidence="4 5" key="1">
    <citation type="submission" date="2018-11" db="EMBL/GenBank/DDBJ databases">
        <title>Genomic Encyclopedia of Type Strains, Phase IV (KMG-IV): sequencing the most valuable type-strain genomes for metagenomic binning, comparative biology and taxonomic classification.</title>
        <authorList>
            <person name="Goeker M."/>
        </authorList>
    </citation>
    <scope>NUCLEOTIDE SEQUENCE [LARGE SCALE GENOMIC DNA]</scope>
    <source>
        <strain evidence="4 5">DSM 5900</strain>
    </source>
</reference>
<evidence type="ECO:0000313" key="5">
    <source>
        <dbReference type="Proteomes" id="UP000278222"/>
    </source>
</evidence>